<evidence type="ECO:0000256" key="2">
    <source>
        <dbReference type="ARBA" id="ARBA00023253"/>
    </source>
</evidence>
<keyword evidence="4" id="KW-0472">Membrane</keyword>
<proteinExistence type="predicted"/>
<feature type="transmembrane region" description="Helical" evidence="4">
    <location>
        <begin position="21"/>
        <end position="38"/>
    </location>
</feature>
<keyword evidence="4" id="KW-1133">Transmembrane helix</keyword>
<keyword evidence="1" id="KW-0808">Transferase</keyword>
<accession>A0ABR1JQS7</accession>
<evidence type="ECO:0000256" key="4">
    <source>
        <dbReference type="SAM" id="Phobius"/>
    </source>
</evidence>
<protein>
    <recommendedName>
        <fullName evidence="7">GDP-fucose protein O-fucosyltransferase</fullName>
    </recommendedName>
</protein>
<evidence type="ECO:0000256" key="1">
    <source>
        <dbReference type="ARBA" id="ARBA00022679"/>
    </source>
</evidence>
<comment type="caution">
    <text evidence="5">The sequence shown here is derived from an EMBL/GenBank/DDBJ whole genome shotgun (WGS) entry which is preliminary data.</text>
</comment>
<reference evidence="5 6" key="1">
    <citation type="submission" date="2024-01" db="EMBL/GenBank/DDBJ databases">
        <title>A draft genome for the cacao thread blight pathogen Marasmiellus scandens.</title>
        <authorList>
            <person name="Baruah I.K."/>
            <person name="Leung J."/>
            <person name="Bukari Y."/>
            <person name="Amoako-Attah I."/>
            <person name="Meinhardt L.W."/>
            <person name="Bailey B.A."/>
            <person name="Cohen S.P."/>
        </authorList>
    </citation>
    <scope>NUCLEOTIDE SEQUENCE [LARGE SCALE GENOMIC DNA]</scope>
    <source>
        <strain evidence="5 6">GH-19</strain>
    </source>
</reference>
<evidence type="ECO:0000256" key="3">
    <source>
        <dbReference type="ARBA" id="ARBA00023277"/>
    </source>
</evidence>
<dbReference type="InterPro" id="IPR019378">
    <property type="entry name" value="GDP-Fuc_O-FucTrfase"/>
</dbReference>
<evidence type="ECO:0000313" key="6">
    <source>
        <dbReference type="Proteomes" id="UP001498398"/>
    </source>
</evidence>
<keyword evidence="3" id="KW-0119">Carbohydrate metabolism</keyword>
<keyword evidence="6" id="KW-1185">Reference proteome</keyword>
<organism evidence="5 6">
    <name type="scientific">Marasmiellus scandens</name>
    <dbReference type="NCBI Taxonomy" id="2682957"/>
    <lineage>
        <taxon>Eukaryota</taxon>
        <taxon>Fungi</taxon>
        <taxon>Dikarya</taxon>
        <taxon>Basidiomycota</taxon>
        <taxon>Agaricomycotina</taxon>
        <taxon>Agaricomycetes</taxon>
        <taxon>Agaricomycetidae</taxon>
        <taxon>Agaricales</taxon>
        <taxon>Marasmiineae</taxon>
        <taxon>Omphalotaceae</taxon>
        <taxon>Marasmiellus</taxon>
    </lineage>
</organism>
<dbReference type="EMBL" id="JBANRG010000006">
    <property type="protein sequence ID" value="KAK7465416.1"/>
    <property type="molecule type" value="Genomic_DNA"/>
</dbReference>
<evidence type="ECO:0000313" key="5">
    <source>
        <dbReference type="EMBL" id="KAK7465416.1"/>
    </source>
</evidence>
<dbReference type="Proteomes" id="UP001498398">
    <property type="component" value="Unassembled WGS sequence"/>
</dbReference>
<evidence type="ECO:0008006" key="7">
    <source>
        <dbReference type="Google" id="ProtNLM"/>
    </source>
</evidence>
<dbReference type="CDD" id="cd11296">
    <property type="entry name" value="O-FucT_like"/>
    <property type="match status" value="1"/>
</dbReference>
<sequence length="479" mass="55250">MSASKDSPYSNLYRPSVSRKWFKLACVVLVTVVLLYLFTRANFEYRPEWQDTTSPVEEAYSEPSHILEEIPEQSTVVEEDPLSPLAVLNGPPTTSFRDNLRPDVKYISSWPDAGWTNDVMTYANLVYLGLITERVPIIPMFYPSHIGYDRPPIAFGDVFDVVRMRKLIGKPILEWRDVKDPTSEALDTLGCWNVWESVQTSIAKPRHSNALAHLKLDISYTKTPDWIKTFSQWPHDPHTTFWTLARFAFPEGRDSNLVAPLPSPNNQVSLPPDEQLLCFDYLYYVCVNQPYEWDMDYSPVWRFVARYMYWAPPLQSLADQYVRRTIGISDSDPIPSYITIHVRRADFAGACEIDFKVPLEDCFAKTSAYARRVQEVKTEILEKKGIAVEHVIMTSDERDESWWKEIEEQGWLKVDHSRTEELYGDWYPVLIDAVIQSSGLGFVGTDRSTMSVLARRRVEDWHGGISRMVKWGTPNADDH</sequence>
<dbReference type="Gene3D" id="3.40.50.11350">
    <property type="match status" value="1"/>
</dbReference>
<keyword evidence="2" id="KW-0294">Fucose metabolism</keyword>
<keyword evidence="4" id="KW-0812">Transmembrane</keyword>
<gene>
    <name evidence="5" type="ORF">VKT23_005394</name>
</gene>
<name>A0ABR1JQS7_9AGAR</name>
<dbReference type="Pfam" id="PF10250">
    <property type="entry name" value="O-FucT"/>
    <property type="match status" value="1"/>
</dbReference>